<dbReference type="Pfam" id="PF12705">
    <property type="entry name" value="PDDEXK_1"/>
    <property type="match status" value="1"/>
</dbReference>
<keyword evidence="2 15" id="KW-0547">Nucleotide-binding</keyword>
<keyword evidence="5 15" id="KW-0347">Helicase</keyword>
<dbReference type="GO" id="GO:0003677">
    <property type="term" value="F:DNA binding"/>
    <property type="evidence" value="ECO:0007669"/>
    <property type="project" value="UniProtKB-KW"/>
</dbReference>
<protein>
    <recommendedName>
        <fullName evidence="12">DNA 3'-5' helicase</fullName>
        <ecNumber evidence="12">5.6.2.4</ecNumber>
    </recommendedName>
    <alternativeName>
        <fullName evidence="13">DNA 3'-5' helicase II</fullName>
    </alternativeName>
</protein>
<dbReference type="Proteomes" id="UP000199372">
    <property type="component" value="Unassembled WGS sequence"/>
</dbReference>
<evidence type="ECO:0000256" key="1">
    <source>
        <dbReference type="ARBA" id="ARBA00022722"/>
    </source>
</evidence>
<dbReference type="GO" id="GO:0005829">
    <property type="term" value="C:cytosol"/>
    <property type="evidence" value="ECO:0007669"/>
    <property type="project" value="TreeGrafter"/>
</dbReference>
<dbReference type="GO" id="GO:0000725">
    <property type="term" value="P:recombinational repair"/>
    <property type="evidence" value="ECO:0007669"/>
    <property type="project" value="TreeGrafter"/>
</dbReference>
<keyword evidence="6" id="KW-0269">Exonuclease</keyword>
<evidence type="ECO:0000256" key="12">
    <source>
        <dbReference type="ARBA" id="ARBA00034808"/>
    </source>
</evidence>
<dbReference type="SUPFAM" id="SSF52540">
    <property type="entry name" value="P-loop containing nucleoside triphosphate hydrolases"/>
    <property type="match status" value="1"/>
</dbReference>
<dbReference type="InterPro" id="IPR014016">
    <property type="entry name" value="UvrD-like_ATP-bd"/>
</dbReference>
<dbReference type="InterPro" id="IPR000212">
    <property type="entry name" value="DNA_helicase_UvrD/REP"/>
</dbReference>
<evidence type="ECO:0000256" key="8">
    <source>
        <dbReference type="ARBA" id="ARBA00023125"/>
    </source>
</evidence>
<proteinExistence type="predicted"/>
<feature type="binding site" evidence="15">
    <location>
        <begin position="27"/>
        <end position="34"/>
    </location>
    <ligand>
        <name>ATP</name>
        <dbReference type="ChEBI" id="CHEBI:30616"/>
    </ligand>
</feature>
<keyword evidence="8" id="KW-0238">DNA-binding</keyword>
<evidence type="ECO:0000256" key="14">
    <source>
        <dbReference type="ARBA" id="ARBA00048988"/>
    </source>
</evidence>
<evidence type="ECO:0000259" key="16">
    <source>
        <dbReference type="PROSITE" id="PS51198"/>
    </source>
</evidence>
<keyword evidence="7 15" id="KW-0067">ATP-binding</keyword>
<dbReference type="InterPro" id="IPR014151">
    <property type="entry name" value="DNA_helicase_AddA"/>
</dbReference>
<evidence type="ECO:0000256" key="5">
    <source>
        <dbReference type="ARBA" id="ARBA00022806"/>
    </source>
</evidence>
<dbReference type="InterPro" id="IPR011335">
    <property type="entry name" value="Restrct_endonuc-II-like"/>
</dbReference>
<keyword evidence="19" id="KW-1185">Reference proteome</keyword>
<dbReference type="GO" id="GO:0033202">
    <property type="term" value="C:DNA helicase complex"/>
    <property type="evidence" value="ECO:0007669"/>
    <property type="project" value="TreeGrafter"/>
</dbReference>
<organism evidence="18 19">
    <name type="scientific">Palleronia pelagia</name>
    <dbReference type="NCBI Taxonomy" id="387096"/>
    <lineage>
        <taxon>Bacteria</taxon>
        <taxon>Pseudomonadati</taxon>
        <taxon>Pseudomonadota</taxon>
        <taxon>Alphaproteobacteria</taxon>
        <taxon>Rhodobacterales</taxon>
        <taxon>Roseobacteraceae</taxon>
        <taxon>Palleronia</taxon>
    </lineage>
</organism>
<evidence type="ECO:0000256" key="3">
    <source>
        <dbReference type="ARBA" id="ARBA00022763"/>
    </source>
</evidence>
<dbReference type="AlphaFoldDB" id="A0A1H8F5F4"/>
<gene>
    <name evidence="18" type="ORF">SAMN04488011_103219</name>
</gene>
<dbReference type="Gene3D" id="3.90.320.10">
    <property type="match status" value="1"/>
</dbReference>
<keyword evidence="4 15" id="KW-0378">Hydrolase</keyword>
<dbReference type="PANTHER" id="PTHR11070:SF2">
    <property type="entry name" value="ATP-DEPENDENT DNA HELICASE SRS2"/>
    <property type="match status" value="1"/>
</dbReference>
<dbReference type="EMBL" id="FOCM01000003">
    <property type="protein sequence ID" value="SEN26915.1"/>
    <property type="molecule type" value="Genomic_DNA"/>
</dbReference>
<dbReference type="GO" id="GO:0043138">
    <property type="term" value="F:3'-5' DNA helicase activity"/>
    <property type="evidence" value="ECO:0007669"/>
    <property type="project" value="UniProtKB-EC"/>
</dbReference>
<keyword evidence="3" id="KW-0227">DNA damage</keyword>
<dbReference type="EC" id="5.6.2.4" evidence="12"/>
<comment type="catalytic activity">
    <reaction evidence="11">
        <text>Couples ATP hydrolysis with the unwinding of duplex DNA by translocating in the 3'-5' direction.</text>
        <dbReference type="EC" id="5.6.2.4"/>
    </reaction>
</comment>
<feature type="domain" description="UvrD-like helicase C-terminal" evidence="17">
    <location>
        <begin position="478"/>
        <end position="771"/>
    </location>
</feature>
<dbReference type="InterPro" id="IPR038726">
    <property type="entry name" value="PDDEXK_AddAB-type"/>
</dbReference>
<dbReference type="Pfam" id="PF00580">
    <property type="entry name" value="UvrD-helicase"/>
    <property type="match status" value="1"/>
</dbReference>
<evidence type="ECO:0000256" key="6">
    <source>
        <dbReference type="ARBA" id="ARBA00022839"/>
    </source>
</evidence>
<dbReference type="SUPFAM" id="SSF52980">
    <property type="entry name" value="Restriction endonuclease-like"/>
    <property type="match status" value="1"/>
</dbReference>
<reference evidence="19" key="1">
    <citation type="submission" date="2016-10" db="EMBL/GenBank/DDBJ databases">
        <authorList>
            <person name="Varghese N."/>
            <person name="Submissions S."/>
        </authorList>
    </citation>
    <scope>NUCLEOTIDE SEQUENCE [LARGE SCALE GENOMIC DNA]</scope>
    <source>
        <strain evidence="19">DSM 26893</strain>
    </source>
</reference>
<evidence type="ECO:0000313" key="18">
    <source>
        <dbReference type="EMBL" id="SEN26915.1"/>
    </source>
</evidence>
<dbReference type="Gene3D" id="1.10.486.10">
    <property type="entry name" value="PCRA, domain 4"/>
    <property type="match status" value="1"/>
</dbReference>
<evidence type="ECO:0000256" key="11">
    <source>
        <dbReference type="ARBA" id="ARBA00034617"/>
    </source>
</evidence>
<feature type="domain" description="UvrD-like helicase ATP-binding" evidence="16">
    <location>
        <begin position="6"/>
        <end position="477"/>
    </location>
</feature>
<evidence type="ECO:0000256" key="4">
    <source>
        <dbReference type="ARBA" id="ARBA00022801"/>
    </source>
</evidence>
<evidence type="ECO:0000256" key="13">
    <source>
        <dbReference type="ARBA" id="ARBA00034923"/>
    </source>
</evidence>
<dbReference type="PROSITE" id="PS51217">
    <property type="entry name" value="UVRD_HELICASE_CTER"/>
    <property type="match status" value="1"/>
</dbReference>
<dbReference type="PROSITE" id="PS51198">
    <property type="entry name" value="UVRD_HELICASE_ATP_BIND"/>
    <property type="match status" value="1"/>
</dbReference>
<evidence type="ECO:0000256" key="10">
    <source>
        <dbReference type="ARBA" id="ARBA00023235"/>
    </source>
</evidence>
<keyword evidence="9" id="KW-0234">DNA repair</keyword>
<evidence type="ECO:0000259" key="17">
    <source>
        <dbReference type="PROSITE" id="PS51217"/>
    </source>
</evidence>
<dbReference type="Pfam" id="PF13361">
    <property type="entry name" value="UvrD_C"/>
    <property type="match status" value="1"/>
</dbReference>
<dbReference type="GO" id="GO:0004527">
    <property type="term" value="F:exonuclease activity"/>
    <property type="evidence" value="ECO:0007669"/>
    <property type="project" value="UniProtKB-KW"/>
</dbReference>
<keyword evidence="10" id="KW-0413">Isomerase</keyword>
<keyword evidence="1" id="KW-0540">Nuclease</keyword>
<evidence type="ECO:0000256" key="15">
    <source>
        <dbReference type="PROSITE-ProRule" id="PRU00560"/>
    </source>
</evidence>
<comment type="catalytic activity">
    <reaction evidence="14">
        <text>ATP + H2O = ADP + phosphate + H(+)</text>
        <dbReference type="Rhea" id="RHEA:13065"/>
        <dbReference type="ChEBI" id="CHEBI:15377"/>
        <dbReference type="ChEBI" id="CHEBI:15378"/>
        <dbReference type="ChEBI" id="CHEBI:30616"/>
        <dbReference type="ChEBI" id="CHEBI:43474"/>
        <dbReference type="ChEBI" id="CHEBI:456216"/>
        <dbReference type="EC" id="5.6.2.4"/>
    </reaction>
</comment>
<dbReference type="PANTHER" id="PTHR11070">
    <property type="entry name" value="UVRD / RECB / PCRA DNA HELICASE FAMILY MEMBER"/>
    <property type="match status" value="1"/>
</dbReference>
<evidence type="ECO:0000256" key="9">
    <source>
        <dbReference type="ARBA" id="ARBA00023204"/>
    </source>
</evidence>
<dbReference type="InterPro" id="IPR011604">
    <property type="entry name" value="PDDEXK-like_dom_sf"/>
</dbReference>
<name>A0A1H8F5F4_9RHOB</name>
<evidence type="ECO:0000256" key="2">
    <source>
        <dbReference type="ARBA" id="ARBA00022741"/>
    </source>
</evidence>
<accession>A0A1H8F5F4</accession>
<dbReference type="InterPro" id="IPR014017">
    <property type="entry name" value="DNA_helicase_UvrD-like_C"/>
</dbReference>
<dbReference type="Gene3D" id="3.40.50.300">
    <property type="entry name" value="P-loop containing nucleotide triphosphate hydrolases"/>
    <property type="match status" value="4"/>
</dbReference>
<dbReference type="GO" id="GO:0005524">
    <property type="term" value="F:ATP binding"/>
    <property type="evidence" value="ECO:0007669"/>
    <property type="project" value="UniProtKB-UniRule"/>
</dbReference>
<dbReference type="RefSeq" id="WP_091845019.1">
    <property type="nucleotide sequence ID" value="NZ_FOCM01000003.1"/>
</dbReference>
<evidence type="ECO:0000313" key="19">
    <source>
        <dbReference type="Proteomes" id="UP000199372"/>
    </source>
</evidence>
<dbReference type="InterPro" id="IPR027417">
    <property type="entry name" value="P-loop_NTPase"/>
</dbReference>
<dbReference type="NCBIfam" id="TIGR02784">
    <property type="entry name" value="addA_alphas"/>
    <property type="match status" value="1"/>
</dbReference>
<sequence length="1118" mass="120928">MTGPSIDDATRRQIAAAQPDRSTWLSANAGSGKTRVLTDRVARLLLGGTAPQNILCLTYTKAAASEMQNRLFKTLGGWSMLPDADLRAALQRLTGGGTVTDDALSAARRLFAKAVETPGGLRIQTIHSFCAILLRRFPVEAGVSPQFAEMDDRSGELLRGDCLEDLAERQPDTVRALARALGGSDIGSTVAALVAQRDHFRAPLDRPELCRLFEIPETLTEDRLVSQVFDPGTVDLIDRVVTAMAASDKPTDQGNADKLRAAGTGTLVACEALESILLTGSSAKEPFSAKIGSIPTAGCRKAMDPADVDALNDLMTRVESARDARMGLAEVARNLALQDFAAAFLPLYERAKTARGWLDFDDLILRARDLLTRSDVARWVLYRLDGGIDHILVDEAQDTSPAQWQMIEALAGEITAGDGTEEATRRTLFVVGDKKQSIYSFQGADPEGFDRMHDRFSAQLGDGRMDRRDMLHSFRSAPAILRAVDAVFDGQGMEHIAFRDQLPGRVDLWPAVPKPDTDPPTDFDDPLDRVSPRDERAILAGHVADAIAAMIGTETIPDPARDGERRKVQAGDVLILFRSRGPLFDLTIRACKARGIPVAGADRLTLMAELAVKDIAALLSFLATPEDDLSLAAALRSPLFGWSEQDLFTLAAHRGSRILWHALRDGRDAYPETMAIIDDLRRQADFLRPFELIDRILTRHGGRARLVGRLGPECEEAIDALLSQALGYERSEIPSLTGFLSWLTSDDIAIKRQSESAGGNLRIMSVHGAKGLEAPIVILPDTTGKPRNIDDPLWPVPDGTGRLLKQGKDVRPAVLKDAHATLDQAAAAERDRLLYVAMTRAQFWLILCGAGDAEKTDGRWYPQLAAGLGRLDTAPLDTPAGDGLRFATGDWTGLTEVQHPTRDPQTPQHDLPGWIDTPAGPPPAAPVLLRPSDLGGAKVLSDEVPADALDSDAARARGTDLHLLLEYLPQAPRADWNRVAAALLPDLGEAERDDRLAAARTVIDAPGLADLFAPDALTEVPIAGRLPDGRALTGAIDRLLVNPDRVLAVDYKSNAQVPDTPQTVPEGLLRQMGAYDAALAAIYPGRRIETALLWTATARLMPLPPELVRTAFARAGQS</sequence>
<evidence type="ECO:0000256" key="7">
    <source>
        <dbReference type="ARBA" id="ARBA00022840"/>
    </source>
</evidence>
<dbReference type="OrthoDB" id="9810135at2"/>